<evidence type="ECO:0000256" key="5">
    <source>
        <dbReference type="ARBA" id="ARBA00022970"/>
    </source>
</evidence>
<dbReference type="AlphaFoldDB" id="A0A2X3KZE4"/>
<dbReference type="KEGG" id="bana:BARAN1_0852"/>
<protein>
    <submittedName>
        <fullName evidence="10">High-affinity branched-chain leucine/isoleucine/valine transporter subunit protein (ABC superfamily, membrane), permease component</fullName>
    </submittedName>
</protein>
<dbReference type="Pfam" id="PF02653">
    <property type="entry name" value="BPD_transp_2"/>
    <property type="match status" value="1"/>
</dbReference>
<dbReference type="GO" id="GO:0022857">
    <property type="term" value="F:transmembrane transporter activity"/>
    <property type="evidence" value="ECO:0007669"/>
    <property type="project" value="InterPro"/>
</dbReference>
<dbReference type="OrthoDB" id="32289at2"/>
<feature type="transmembrane region" description="Helical" evidence="9">
    <location>
        <begin position="212"/>
        <end position="229"/>
    </location>
</feature>
<feature type="transmembrane region" description="Helical" evidence="9">
    <location>
        <begin position="6"/>
        <end position="27"/>
    </location>
</feature>
<dbReference type="GO" id="GO:0006865">
    <property type="term" value="P:amino acid transport"/>
    <property type="evidence" value="ECO:0007669"/>
    <property type="project" value="UniProtKB-KW"/>
</dbReference>
<name>A0A2X3KZE4_9BACT</name>
<dbReference type="InterPro" id="IPR001851">
    <property type="entry name" value="ABC_transp_permease"/>
</dbReference>
<keyword evidence="5" id="KW-0029">Amino-acid transport</keyword>
<dbReference type="InterPro" id="IPR052157">
    <property type="entry name" value="BCAA_transport_permease"/>
</dbReference>
<feature type="transmembrane region" description="Helical" evidence="9">
    <location>
        <begin position="137"/>
        <end position="154"/>
    </location>
</feature>
<evidence type="ECO:0000256" key="3">
    <source>
        <dbReference type="ARBA" id="ARBA00022475"/>
    </source>
</evidence>
<sequence length="288" mass="29956">MVADILVNGLVHSGVYAMLSLGFGLVFGVGRVLNLAHTAFYMIAAYGIFYLVQVGLAMPVATALTAVGVMAVGLAIYKVFIEPVREVEATVLITTLATAILLQEVAMAVFGSELRHVPPAFPGYTLIAGVRVGNQEMATLVLAGVCLAGVWLLLSHTRLGLAIRAAAQDREVANLMGINVNRVTAIVMALGFLLAALAGAAIAPLSPVEPQMWMHPLVIVLAAVVLGGLGSLKGSLIGAVILAFAEVVVVFLVPGGSYLRTAVALLIMVCVFLVRPEGLFGASIAEER</sequence>
<keyword evidence="4 9" id="KW-0812">Transmembrane</keyword>
<accession>A0A2X3KZE4</accession>
<feature type="transmembrane region" description="Helical" evidence="9">
    <location>
        <begin position="89"/>
        <end position="110"/>
    </location>
</feature>
<dbReference type="GO" id="GO:0005886">
    <property type="term" value="C:plasma membrane"/>
    <property type="evidence" value="ECO:0007669"/>
    <property type="project" value="UniProtKB-SubCell"/>
</dbReference>
<dbReference type="PANTHER" id="PTHR11795">
    <property type="entry name" value="BRANCHED-CHAIN AMINO ACID TRANSPORT SYSTEM PERMEASE PROTEIN LIVH"/>
    <property type="match status" value="1"/>
</dbReference>
<dbReference type="EMBL" id="LS483254">
    <property type="protein sequence ID" value="SQD92876.1"/>
    <property type="molecule type" value="Genomic_DNA"/>
</dbReference>
<feature type="transmembrane region" description="Helical" evidence="9">
    <location>
        <begin position="183"/>
        <end position="206"/>
    </location>
</feature>
<evidence type="ECO:0000256" key="4">
    <source>
        <dbReference type="ARBA" id="ARBA00022692"/>
    </source>
</evidence>
<evidence type="ECO:0000313" key="11">
    <source>
        <dbReference type="Proteomes" id="UP000249818"/>
    </source>
</evidence>
<dbReference type="Proteomes" id="UP000249818">
    <property type="component" value="Chromosome BARAN1"/>
</dbReference>
<dbReference type="PANTHER" id="PTHR11795:SF452">
    <property type="entry name" value="ABC TRANSPORTER PERMEASE PROTEIN"/>
    <property type="match status" value="1"/>
</dbReference>
<comment type="similarity">
    <text evidence="8">Belongs to the binding-protein-dependent transport system permease family. LivHM subfamily.</text>
</comment>
<evidence type="ECO:0000256" key="9">
    <source>
        <dbReference type="SAM" id="Phobius"/>
    </source>
</evidence>
<comment type="subcellular location">
    <subcellularLocation>
        <location evidence="1">Cell membrane</location>
        <topology evidence="1">Multi-pass membrane protein</topology>
    </subcellularLocation>
</comment>
<feature type="transmembrane region" description="Helical" evidence="9">
    <location>
        <begin position="58"/>
        <end position="77"/>
    </location>
</feature>
<evidence type="ECO:0000313" key="10">
    <source>
        <dbReference type="EMBL" id="SQD92876.1"/>
    </source>
</evidence>
<feature type="transmembrane region" description="Helical" evidence="9">
    <location>
        <begin position="34"/>
        <end position="52"/>
    </location>
</feature>
<evidence type="ECO:0000256" key="8">
    <source>
        <dbReference type="ARBA" id="ARBA00037998"/>
    </source>
</evidence>
<keyword evidence="7 9" id="KW-0472">Membrane</keyword>
<dbReference type="RefSeq" id="WP_122031167.1">
    <property type="nucleotide sequence ID" value="NZ_LS483254.1"/>
</dbReference>
<feature type="transmembrane region" description="Helical" evidence="9">
    <location>
        <begin position="236"/>
        <end position="256"/>
    </location>
</feature>
<keyword evidence="2" id="KW-0813">Transport</keyword>
<reference evidence="11" key="1">
    <citation type="submission" date="2018-05" db="EMBL/GenBank/DDBJ databases">
        <authorList>
            <person name="Hao L."/>
        </authorList>
    </citation>
    <scope>NUCLEOTIDE SEQUENCE [LARGE SCALE GENOMIC DNA]</scope>
</reference>
<keyword evidence="3" id="KW-1003">Cell membrane</keyword>
<keyword evidence="6 9" id="KW-1133">Transmembrane helix</keyword>
<evidence type="ECO:0000256" key="7">
    <source>
        <dbReference type="ARBA" id="ARBA00023136"/>
    </source>
</evidence>
<dbReference type="CDD" id="cd06582">
    <property type="entry name" value="TM_PBP1_LivH_like"/>
    <property type="match status" value="1"/>
</dbReference>
<proteinExistence type="inferred from homology"/>
<keyword evidence="11" id="KW-1185">Reference proteome</keyword>
<evidence type="ECO:0000256" key="2">
    <source>
        <dbReference type="ARBA" id="ARBA00022448"/>
    </source>
</evidence>
<organism evidence="10 11">
    <name type="scientific">Candidatus Bipolaricaulis anaerobius</name>
    <dbReference type="NCBI Taxonomy" id="2026885"/>
    <lineage>
        <taxon>Bacteria</taxon>
        <taxon>Candidatus Bipolaricaulota</taxon>
        <taxon>Candidatus Bipolaricaulia</taxon>
        <taxon>Candidatus Bipolaricaulales</taxon>
        <taxon>Candidatus Bipolaricaulaceae</taxon>
        <taxon>Candidatus Bipolaricaulis</taxon>
    </lineage>
</organism>
<evidence type="ECO:0000256" key="1">
    <source>
        <dbReference type="ARBA" id="ARBA00004651"/>
    </source>
</evidence>
<gene>
    <name evidence="10" type="primary">livH</name>
    <name evidence="10" type="ORF">BARAN1_0852</name>
</gene>
<evidence type="ECO:0000256" key="6">
    <source>
        <dbReference type="ARBA" id="ARBA00022989"/>
    </source>
</evidence>
<feature type="transmembrane region" description="Helical" evidence="9">
    <location>
        <begin position="262"/>
        <end position="285"/>
    </location>
</feature>